<keyword evidence="1" id="KW-0812">Transmembrane</keyword>
<proteinExistence type="predicted"/>
<reference evidence="2 3" key="1">
    <citation type="journal article" date="2016" name="Genome Announc.">
        <title>Draft Genome Sequence of the Anaerobic Ammonium-Oxidizing Bacterium 'Candidatus Brocadia sp. 40'.</title>
        <authorList>
            <person name="Ali M."/>
            <person name="Haroon M.F."/>
            <person name="Narita Y."/>
            <person name="Zhang L."/>
            <person name="Rangel Shaw D."/>
            <person name="Okabe S."/>
            <person name="Saikaly P.E."/>
        </authorList>
    </citation>
    <scope>NUCLEOTIDE SEQUENCE [LARGE SCALE GENOMIC DNA]</scope>
    <source>
        <strain evidence="2 3">40</strain>
    </source>
</reference>
<comment type="caution">
    <text evidence="2">The sequence shown here is derived from an EMBL/GenBank/DDBJ whole genome shotgun (WGS) entry which is preliminary data.</text>
</comment>
<organism evidence="2 3">
    <name type="scientific">Candidatus Brocadia sapporoensis</name>
    <dbReference type="NCBI Taxonomy" id="392547"/>
    <lineage>
        <taxon>Bacteria</taxon>
        <taxon>Pseudomonadati</taxon>
        <taxon>Planctomycetota</taxon>
        <taxon>Candidatus Brocadiia</taxon>
        <taxon>Candidatus Brocadiales</taxon>
        <taxon>Candidatus Brocadiaceae</taxon>
        <taxon>Candidatus Brocadia</taxon>
    </lineage>
</organism>
<feature type="transmembrane region" description="Helical" evidence="1">
    <location>
        <begin position="12"/>
        <end position="30"/>
    </location>
</feature>
<evidence type="ECO:0000256" key="1">
    <source>
        <dbReference type="SAM" id="Phobius"/>
    </source>
</evidence>
<keyword evidence="3" id="KW-1185">Reference proteome</keyword>
<keyword evidence="1" id="KW-1133">Transmembrane helix</keyword>
<dbReference type="RefSeq" id="WP_070066779.1">
    <property type="nucleotide sequence ID" value="NZ_MJUW02000060.1"/>
</dbReference>
<name>A0A1V6M0Y6_9BACT</name>
<evidence type="ECO:0000313" key="2">
    <source>
        <dbReference type="EMBL" id="OQD46059.1"/>
    </source>
</evidence>
<dbReference type="Pfam" id="PF11769">
    <property type="entry name" value="DUF3313"/>
    <property type="match status" value="1"/>
</dbReference>
<accession>A0A1V6M0Y6</accession>
<evidence type="ECO:0000313" key="3">
    <source>
        <dbReference type="Proteomes" id="UP000242219"/>
    </source>
</evidence>
<protein>
    <recommendedName>
        <fullName evidence="4">DUF3313 domain-containing protein</fullName>
    </recommendedName>
</protein>
<sequence length="259" mass="28399">MISRRKTTVGRIAVSCGCILLGVAFLGIPMGCKTAPAPDSGFLKEPEKMAPQKERFPFDRVWVKPGVKKEDYDYLVIAPVNTEYLMENTGWKAANPGNDDLEESARKLAQYTEETFREAFQKDERPGVKLATQAGPRTAVLELAIVELVPSKAVLGALRLAAPAFGPAGILVGGGSAAAGGRPSVAIEGRLKDSVTGEELFVFADRKESQMRIIDLKAVTWWGHAKDIIKDWASECVELTKTPKDYQVKERGFFTLKPW</sequence>
<dbReference type="AlphaFoldDB" id="A0A1V6M0Y6"/>
<gene>
    <name evidence="2" type="ORF">BIY37_05280</name>
</gene>
<dbReference type="InterPro" id="IPR021747">
    <property type="entry name" value="DUF3313"/>
</dbReference>
<keyword evidence="1" id="KW-0472">Membrane</keyword>
<dbReference type="EMBL" id="MJUW02000060">
    <property type="protein sequence ID" value="OQD46059.1"/>
    <property type="molecule type" value="Genomic_DNA"/>
</dbReference>
<dbReference type="Proteomes" id="UP000242219">
    <property type="component" value="Unassembled WGS sequence"/>
</dbReference>
<evidence type="ECO:0008006" key="4">
    <source>
        <dbReference type="Google" id="ProtNLM"/>
    </source>
</evidence>